<dbReference type="SUPFAM" id="SSF46785">
    <property type="entry name" value="Winged helix' DNA-binding domain"/>
    <property type="match status" value="1"/>
</dbReference>
<dbReference type="CDD" id="cd07377">
    <property type="entry name" value="WHTH_GntR"/>
    <property type="match status" value="1"/>
</dbReference>
<keyword evidence="1" id="KW-0805">Transcription regulation</keyword>
<dbReference type="GO" id="GO:0003677">
    <property type="term" value="F:DNA binding"/>
    <property type="evidence" value="ECO:0007669"/>
    <property type="project" value="UniProtKB-KW"/>
</dbReference>
<dbReference type="PROSITE" id="PS50949">
    <property type="entry name" value="HTH_GNTR"/>
    <property type="match status" value="1"/>
</dbReference>
<evidence type="ECO:0000256" key="3">
    <source>
        <dbReference type="ARBA" id="ARBA00023163"/>
    </source>
</evidence>
<accession>A0A853PZX0</accession>
<dbReference type="InterPro" id="IPR046335">
    <property type="entry name" value="LacI/GalR-like_sensor"/>
</dbReference>
<name>A0A853PZX0_BACFG</name>
<evidence type="ECO:0000313" key="5">
    <source>
        <dbReference type="Proteomes" id="UP000093197"/>
    </source>
</evidence>
<dbReference type="Proteomes" id="UP000093197">
    <property type="component" value="Unassembled WGS sequence"/>
</dbReference>
<evidence type="ECO:0000256" key="1">
    <source>
        <dbReference type="ARBA" id="ARBA00023015"/>
    </source>
</evidence>
<dbReference type="PANTHER" id="PTHR38445:SF10">
    <property type="entry name" value="GNTR-FAMILY TRANSCRIPTIONAL REGULATOR"/>
    <property type="match status" value="1"/>
</dbReference>
<dbReference type="SUPFAM" id="SSF53822">
    <property type="entry name" value="Periplasmic binding protein-like I"/>
    <property type="match status" value="1"/>
</dbReference>
<dbReference type="InterPro" id="IPR000524">
    <property type="entry name" value="Tscrpt_reg_HTH_GntR"/>
</dbReference>
<dbReference type="EMBL" id="LIDT01000006">
    <property type="protein sequence ID" value="OCR35941.1"/>
    <property type="molecule type" value="Genomic_DNA"/>
</dbReference>
<dbReference type="EC" id="3.1.26.4" evidence="4"/>
<dbReference type="InterPro" id="IPR028082">
    <property type="entry name" value="Peripla_BP_I"/>
</dbReference>
<dbReference type="PANTHER" id="PTHR38445">
    <property type="entry name" value="HTH-TYPE TRANSCRIPTIONAL REPRESSOR YTRA"/>
    <property type="match status" value="1"/>
</dbReference>
<proteinExistence type="predicted"/>
<dbReference type="SMART" id="SM00345">
    <property type="entry name" value="HTH_GNTR"/>
    <property type="match status" value="1"/>
</dbReference>
<dbReference type="Pfam" id="PF00392">
    <property type="entry name" value="GntR"/>
    <property type="match status" value="1"/>
</dbReference>
<dbReference type="GO" id="GO:0004523">
    <property type="term" value="F:RNA-DNA hybrid ribonuclease activity"/>
    <property type="evidence" value="ECO:0007669"/>
    <property type="project" value="UniProtKB-EC"/>
</dbReference>
<sequence length="329" mass="38008">MIRMKITFGQQTTKVKQLADKISFDISMGVYKSGDSLPSINQLSQAYEVSRDTVFKAFLDLKERGIIDSTPGKGYYVVGRLKNVLLLLDEYSPFKYALYNSFVKRLSIRYKVDLLFHQYNERLFNTIIRESLGRYNKYIVMNFDNEKLSPNLYKINPSKLLLLDFGKFEKEGFSYVCQDFDQGFYNALFQLADRLRKYQKLVFVLVDDSMHPRSSRDFFERFCADQHLGCEVVSDIEGLQVRRGEVYIAIRQIDVVSIIKKSRVEGLQCGVDFGLIGYNDTPAYEVIDQGITALSVDWEKMGDKAAEFVLQGKTIQDYLPTEVRLRASL</sequence>
<dbReference type="Pfam" id="PF13377">
    <property type="entry name" value="Peripla_BP_3"/>
    <property type="match status" value="1"/>
</dbReference>
<evidence type="ECO:0000256" key="2">
    <source>
        <dbReference type="ARBA" id="ARBA00023125"/>
    </source>
</evidence>
<dbReference type="InterPro" id="IPR036390">
    <property type="entry name" value="WH_DNA-bd_sf"/>
</dbReference>
<dbReference type="InterPro" id="IPR036388">
    <property type="entry name" value="WH-like_DNA-bd_sf"/>
</dbReference>
<dbReference type="AlphaFoldDB" id="A0A853PZX0"/>
<keyword evidence="3" id="KW-0804">Transcription</keyword>
<keyword evidence="4" id="KW-0378">Hydrolase</keyword>
<evidence type="ECO:0000313" key="4">
    <source>
        <dbReference type="EMBL" id="OCR35941.1"/>
    </source>
</evidence>
<dbReference type="Gene3D" id="1.10.10.10">
    <property type="entry name" value="Winged helix-like DNA-binding domain superfamily/Winged helix DNA-binding domain"/>
    <property type="match status" value="1"/>
</dbReference>
<dbReference type="GO" id="GO:0003700">
    <property type="term" value="F:DNA-binding transcription factor activity"/>
    <property type="evidence" value="ECO:0007669"/>
    <property type="project" value="InterPro"/>
</dbReference>
<dbReference type="Gene3D" id="3.40.50.2300">
    <property type="match status" value="2"/>
</dbReference>
<organism evidence="4 5">
    <name type="scientific">Bacteroides fragilis</name>
    <dbReference type="NCBI Taxonomy" id="817"/>
    <lineage>
        <taxon>Bacteria</taxon>
        <taxon>Pseudomonadati</taxon>
        <taxon>Bacteroidota</taxon>
        <taxon>Bacteroidia</taxon>
        <taxon>Bacteroidales</taxon>
        <taxon>Bacteroidaceae</taxon>
        <taxon>Bacteroides</taxon>
    </lineage>
</organism>
<reference evidence="4 5" key="1">
    <citation type="journal article" date="2016" name="PLoS ONE">
        <title>Genomic Diversity of Enterotoxigenic Strains of Bacteroides fragilis.</title>
        <authorList>
            <person name="Pierce J.V."/>
            <person name="Bernstein H.D."/>
        </authorList>
    </citation>
    <scope>NUCLEOTIDE SEQUENCE [LARGE SCALE GENOMIC DNA]</scope>
    <source>
        <strain evidence="4 5">20793-3</strain>
    </source>
</reference>
<keyword evidence="2" id="KW-0238">DNA-binding</keyword>
<comment type="caution">
    <text evidence="4">The sequence shown here is derived from an EMBL/GenBank/DDBJ whole genome shotgun (WGS) entry which is preliminary data.</text>
</comment>
<gene>
    <name evidence="4" type="ORF">AC094_02560</name>
</gene>
<protein>
    <submittedName>
        <fullName evidence="4">GntR family transcriptional regulator</fullName>
        <ecNumber evidence="4">3.1.26.4</ecNumber>
    </submittedName>
</protein>